<dbReference type="RefSeq" id="WP_301217433.1">
    <property type="nucleotide sequence ID" value="NZ_JAROCB010000002.1"/>
</dbReference>
<comment type="caution">
    <text evidence="1">The sequence shown here is derived from an EMBL/GenBank/DDBJ whole genome shotgun (WGS) entry which is preliminary data.</text>
</comment>
<evidence type="ECO:0000313" key="1">
    <source>
        <dbReference type="EMBL" id="MDN4596932.1"/>
    </source>
</evidence>
<protein>
    <submittedName>
        <fullName evidence="1">DUF3052 domain-containing protein</fullName>
    </submittedName>
</protein>
<name>A0ABT8IW40_9MICO</name>
<gene>
    <name evidence="1" type="ORF">P5G59_07260</name>
</gene>
<keyword evidence="2" id="KW-1185">Reference proteome</keyword>
<proteinExistence type="predicted"/>
<evidence type="ECO:0000313" key="2">
    <source>
        <dbReference type="Proteomes" id="UP001174210"/>
    </source>
</evidence>
<sequence length="138" mass="14802">MARMTAAAAGYSGTPLWKKLGLKPGMRVSVLHADDGWSIPLDGAPEVTWVGDEPAGLILAFFRSTAELLAELDGLGKRIRPDGMIWAAWPRKAGGHVSDLSDSVVREAALARGLVDVKVAAIDTDWSGLKLVWRLANR</sequence>
<reference evidence="1" key="1">
    <citation type="submission" date="2023-03" db="EMBL/GenBank/DDBJ databases">
        <title>MT1 and MT2 Draft Genomes of Novel Species.</title>
        <authorList>
            <person name="Venkateswaran K."/>
        </authorList>
    </citation>
    <scope>NUCLEOTIDE SEQUENCE</scope>
    <source>
        <strain evidence="1">F6_8S_P_1A</strain>
    </source>
</reference>
<organism evidence="1 2">
    <name type="scientific">Leifsonia virtsii</name>
    <dbReference type="NCBI Taxonomy" id="3035915"/>
    <lineage>
        <taxon>Bacteria</taxon>
        <taxon>Bacillati</taxon>
        <taxon>Actinomycetota</taxon>
        <taxon>Actinomycetes</taxon>
        <taxon>Micrococcales</taxon>
        <taxon>Microbacteriaceae</taxon>
        <taxon>Leifsonia</taxon>
    </lineage>
</organism>
<dbReference type="Proteomes" id="UP001174210">
    <property type="component" value="Unassembled WGS sequence"/>
</dbReference>
<accession>A0ABT8IW40</accession>
<dbReference type="EMBL" id="JAROCB010000002">
    <property type="protein sequence ID" value="MDN4596932.1"/>
    <property type="molecule type" value="Genomic_DNA"/>
</dbReference>